<dbReference type="Proteomes" id="UP000747542">
    <property type="component" value="Unassembled WGS sequence"/>
</dbReference>
<protein>
    <submittedName>
        <fullName evidence="1">Uncharacterized protein</fullName>
    </submittedName>
</protein>
<dbReference type="AlphaFoldDB" id="A0A8J5JNQ9"/>
<dbReference type="EMBL" id="JAHLQT010029889">
    <property type="protein sequence ID" value="KAG7161115.1"/>
    <property type="molecule type" value="Genomic_DNA"/>
</dbReference>
<accession>A0A8J5JNQ9</accession>
<sequence>MGTRVVLCPRARLLKASSTQHQQHTAPAAQRHGAACSLRGGPTCHALAGLLLGAVHSQLPLPLVSRKEGGVFQPPDDAPK</sequence>
<name>A0A8J5JNQ9_HOMAM</name>
<keyword evidence="2" id="KW-1185">Reference proteome</keyword>
<evidence type="ECO:0000313" key="1">
    <source>
        <dbReference type="EMBL" id="KAG7161115.1"/>
    </source>
</evidence>
<comment type="caution">
    <text evidence="1">The sequence shown here is derived from an EMBL/GenBank/DDBJ whole genome shotgun (WGS) entry which is preliminary data.</text>
</comment>
<proteinExistence type="predicted"/>
<organism evidence="1 2">
    <name type="scientific">Homarus americanus</name>
    <name type="common">American lobster</name>
    <dbReference type="NCBI Taxonomy" id="6706"/>
    <lineage>
        <taxon>Eukaryota</taxon>
        <taxon>Metazoa</taxon>
        <taxon>Ecdysozoa</taxon>
        <taxon>Arthropoda</taxon>
        <taxon>Crustacea</taxon>
        <taxon>Multicrustacea</taxon>
        <taxon>Malacostraca</taxon>
        <taxon>Eumalacostraca</taxon>
        <taxon>Eucarida</taxon>
        <taxon>Decapoda</taxon>
        <taxon>Pleocyemata</taxon>
        <taxon>Astacidea</taxon>
        <taxon>Nephropoidea</taxon>
        <taxon>Nephropidae</taxon>
        <taxon>Homarus</taxon>
    </lineage>
</organism>
<evidence type="ECO:0000313" key="2">
    <source>
        <dbReference type="Proteomes" id="UP000747542"/>
    </source>
</evidence>
<gene>
    <name evidence="1" type="ORF">Hamer_G024478</name>
</gene>
<reference evidence="1" key="1">
    <citation type="journal article" date="2021" name="Sci. Adv.">
        <title>The American lobster genome reveals insights on longevity, neural, and immune adaptations.</title>
        <authorList>
            <person name="Polinski J.M."/>
            <person name="Zimin A.V."/>
            <person name="Clark K.F."/>
            <person name="Kohn A.B."/>
            <person name="Sadowski N."/>
            <person name="Timp W."/>
            <person name="Ptitsyn A."/>
            <person name="Khanna P."/>
            <person name="Romanova D.Y."/>
            <person name="Williams P."/>
            <person name="Greenwood S.J."/>
            <person name="Moroz L.L."/>
            <person name="Walt D.R."/>
            <person name="Bodnar A.G."/>
        </authorList>
    </citation>
    <scope>NUCLEOTIDE SEQUENCE</scope>
    <source>
        <strain evidence="1">GMGI-L3</strain>
    </source>
</reference>